<keyword evidence="2" id="KW-0547">Nucleotide-binding</keyword>
<dbReference type="SUPFAM" id="SSF50331">
    <property type="entry name" value="MOP-like"/>
    <property type="match status" value="1"/>
</dbReference>
<evidence type="ECO:0000256" key="1">
    <source>
        <dbReference type="ARBA" id="ARBA00022448"/>
    </source>
</evidence>
<gene>
    <name evidence="5" type="ORF">GCM10009765_42010</name>
</gene>
<keyword evidence="6" id="KW-1185">Reference proteome</keyword>
<dbReference type="PANTHER" id="PTHR42781">
    <property type="entry name" value="SPERMIDINE/PUTRESCINE IMPORT ATP-BINDING PROTEIN POTA"/>
    <property type="match status" value="1"/>
</dbReference>
<name>A0ABN2HHQ5_9ACTN</name>
<dbReference type="RefSeq" id="WP_344311983.1">
    <property type="nucleotide sequence ID" value="NZ_BAAANY010000015.1"/>
</dbReference>
<dbReference type="InterPro" id="IPR003593">
    <property type="entry name" value="AAA+_ATPase"/>
</dbReference>
<dbReference type="InterPro" id="IPR050093">
    <property type="entry name" value="ABC_SmlMolc_Importer"/>
</dbReference>
<evidence type="ECO:0000259" key="4">
    <source>
        <dbReference type="PROSITE" id="PS50893"/>
    </source>
</evidence>
<dbReference type="InterPro" id="IPR008995">
    <property type="entry name" value="Mo/tungstate-bd_C_term_dom"/>
</dbReference>
<sequence>MTPGIELDQATVTYQRNTVLDGFSLTVDAGELVAVLGPSGSGKTTALRAVAGFVPLASGTVRLSGRDVTGMPPHRRDLGLVVQSYALFPHMSVAENVAFGPKSRGVRKVDIAERVRESLAMVGMASFADRAPRQLSGGQQQRVAIARALAVKPKVLLLDEPLSALDAALRSEMTAEIDRLHRALPAVSILYVTHDQTEALTLADRIAVLAAGKLVDVGTAQDLYLRPPSAFTASFLGAANVLPVQVLGAERTNVLRIQLGEHILTAAGPADHRPGAAQLAIRPHRLRIETDHSDGTNRLPGRISAVQWRGSSFRTTVALDGGGEVVVESPATGSAPTAGERAVLVFDPTDGVVVPAELVAS</sequence>
<reference evidence="5 6" key="1">
    <citation type="journal article" date="2019" name="Int. J. Syst. Evol. Microbiol.">
        <title>The Global Catalogue of Microorganisms (GCM) 10K type strain sequencing project: providing services to taxonomists for standard genome sequencing and annotation.</title>
        <authorList>
            <consortium name="The Broad Institute Genomics Platform"/>
            <consortium name="The Broad Institute Genome Sequencing Center for Infectious Disease"/>
            <person name="Wu L."/>
            <person name="Ma J."/>
        </authorList>
    </citation>
    <scope>NUCLEOTIDE SEQUENCE [LARGE SCALE GENOMIC DNA]</scope>
    <source>
        <strain evidence="5 6">JCM 14718</strain>
    </source>
</reference>
<proteinExistence type="predicted"/>
<dbReference type="InterPro" id="IPR017871">
    <property type="entry name" value="ABC_transporter-like_CS"/>
</dbReference>
<dbReference type="InterPro" id="IPR027417">
    <property type="entry name" value="P-loop_NTPase"/>
</dbReference>
<keyword evidence="1" id="KW-0813">Transport</keyword>
<dbReference type="Proteomes" id="UP001500618">
    <property type="component" value="Unassembled WGS sequence"/>
</dbReference>
<dbReference type="PANTHER" id="PTHR42781:SF4">
    <property type="entry name" value="SPERMIDINE_PUTRESCINE IMPORT ATP-BINDING PROTEIN POTA"/>
    <property type="match status" value="1"/>
</dbReference>
<comment type="caution">
    <text evidence="5">The sequence shown here is derived from an EMBL/GenBank/DDBJ whole genome shotgun (WGS) entry which is preliminary data.</text>
</comment>
<dbReference type="Pfam" id="PF00005">
    <property type="entry name" value="ABC_tran"/>
    <property type="match status" value="1"/>
</dbReference>
<dbReference type="GO" id="GO:0005524">
    <property type="term" value="F:ATP binding"/>
    <property type="evidence" value="ECO:0007669"/>
    <property type="project" value="UniProtKB-KW"/>
</dbReference>
<protein>
    <submittedName>
        <fullName evidence="5">ATP-binding cassette domain-containing protein</fullName>
    </submittedName>
</protein>
<dbReference type="InterPro" id="IPR013611">
    <property type="entry name" value="Transp-assoc_OB_typ2"/>
</dbReference>
<dbReference type="SUPFAM" id="SSF52540">
    <property type="entry name" value="P-loop containing nucleoside triphosphate hydrolases"/>
    <property type="match status" value="1"/>
</dbReference>
<evidence type="ECO:0000313" key="5">
    <source>
        <dbReference type="EMBL" id="GAA1688134.1"/>
    </source>
</evidence>
<keyword evidence="3 5" id="KW-0067">ATP-binding</keyword>
<dbReference type="SMART" id="SM00382">
    <property type="entry name" value="AAA"/>
    <property type="match status" value="1"/>
</dbReference>
<dbReference type="Gene3D" id="2.40.50.100">
    <property type="match status" value="1"/>
</dbReference>
<dbReference type="PROSITE" id="PS00211">
    <property type="entry name" value="ABC_TRANSPORTER_1"/>
    <property type="match status" value="1"/>
</dbReference>
<dbReference type="InterPro" id="IPR003439">
    <property type="entry name" value="ABC_transporter-like_ATP-bd"/>
</dbReference>
<dbReference type="PROSITE" id="PS50893">
    <property type="entry name" value="ABC_TRANSPORTER_2"/>
    <property type="match status" value="1"/>
</dbReference>
<accession>A0ABN2HHQ5</accession>
<dbReference type="EMBL" id="BAAANY010000015">
    <property type="protein sequence ID" value="GAA1688134.1"/>
    <property type="molecule type" value="Genomic_DNA"/>
</dbReference>
<dbReference type="Pfam" id="PF08402">
    <property type="entry name" value="TOBE_2"/>
    <property type="match status" value="1"/>
</dbReference>
<feature type="domain" description="ABC transporter" evidence="4">
    <location>
        <begin position="5"/>
        <end position="236"/>
    </location>
</feature>
<dbReference type="Gene3D" id="3.40.50.300">
    <property type="entry name" value="P-loop containing nucleotide triphosphate hydrolases"/>
    <property type="match status" value="1"/>
</dbReference>
<evidence type="ECO:0000256" key="2">
    <source>
        <dbReference type="ARBA" id="ARBA00022741"/>
    </source>
</evidence>
<organism evidence="5 6">
    <name type="scientific">Fodinicola feengrottensis</name>
    <dbReference type="NCBI Taxonomy" id="435914"/>
    <lineage>
        <taxon>Bacteria</taxon>
        <taxon>Bacillati</taxon>
        <taxon>Actinomycetota</taxon>
        <taxon>Actinomycetes</taxon>
        <taxon>Mycobacteriales</taxon>
        <taxon>Fodinicola</taxon>
    </lineage>
</organism>
<evidence type="ECO:0000256" key="3">
    <source>
        <dbReference type="ARBA" id="ARBA00022840"/>
    </source>
</evidence>
<evidence type="ECO:0000313" key="6">
    <source>
        <dbReference type="Proteomes" id="UP001500618"/>
    </source>
</evidence>